<dbReference type="AlphaFoldDB" id="A0A1I2BIF8"/>
<dbReference type="InterPro" id="IPR004323">
    <property type="entry name" value="Ion_tolerance_CutA"/>
</dbReference>
<dbReference type="Pfam" id="PF03091">
    <property type="entry name" value="CutA1"/>
    <property type="match status" value="1"/>
</dbReference>
<dbReference type="InterPro" id="IPR011322">
    <property type="entry name" value="N-reg_PII-like_a/b"/>
</dbReference>
<name>A0A1I2BIF8_9RHOB</name>
<dbReference type="Gene3D" id="3.30.70.120">
    <property type="match status" value="1"/>
</dbReference>
<dbReference type="OrthoDB" id="37622at2"/>
<reference evidence="2 3" key="1">
    <citation type="submission" date="2016-10" db="EMBL/GenBank/DDBJ databases">
        <authorList>
            <person name="Varghese N."/>
            <person name="Submissions S."/>
        </authorList>
    </citation>
    <scope>NUCLEOTIDE SEQUENCE [LARGE SCALE GENOMIC DNA]</scope>
    <source>
        <strain evidence="3">YIM D21,KCTC 23444,ACCC 10710</strain>
    </source>
</reference>
<accession>A0A1I2BIF8</accession>
<dbReference type="RefSeq" id="WP_149757123.1">
    <property type="nucleotide sequence ID" value="NZ_FOMS01000011.1"/>
</dbReference>
<gene>
    <name evidence="2" type="ORF">SAMN04515678_11162</name>
</gene>
<dbReference type="InterPro" id="IPR015867">
    <property type="entry name" value="N-reg_PII/ATP_PRibTrfase_C"/>
</dbReference>
<dbReference type="GO" id="GO:0005507">
    <property type="term" value="F:copper ion binding"/>
    <property type="evidence" value="ECO:0007669"/>
    <property type="project" value="TreeGrafter"/>
</dbReference>
<dbReference type="PANTHER" id="PTHR23419">
    <property type="entry name" value="DIVALENT CATION TOLERANCE CUTA-RELATED"/>
    <property type="match status" value="1"/>
</dbReference>
<organism evidence="2 3">
    <name type="scientific">Roseivivax sediminis</name>
    <dbReference type="NCBI Taxonomy" id="936889"/>
    <lineage>
        <taxon>Bacteria</taxon>
        <taxon>Pseudomonadati</taxon>
        <taxon>Pseudomonadota</taxon>
        <taxon>Alphaproteobacteria</taxon>
        <taxon>Rhodobacterales</taxon>
        <taxon>Roseobacteraceae</taxon>
        <taxon>Roseivivax</taxon>
    </lineage>
</organism>
<comment type="similarity">
    <text evidence="1">Belongs to the CutA family.</text>
</comment>
<keyword evidence="3" id="KW-1185">Reference proteome</keyword>
<dbReference type="EMBL" id="FOMS01000011">
    <property type="protein sequence ID" value="SFE55974.1"/>
    <property type="molecule type" value="Genomic_DNA"/>
</dbReference>
<dbReference type="SUPFAM" id="SSF54913">
    <property type="entry name" value="GlnB-like"/>
    <property type="match status" value="1"/>
</dbReference>
<evidence type="ECO:0000256" key="1">
    <source>
        <dbReference type="ARBA" id="ARBA00010169"/>
    </source>
</evidence>
<protein>
    <submittedName>
        <fullName evidence="2">Divalent cation tolerance protein</fullName>
    </submittedName>
</protein>
<evidence type="ECO:0000313" key="2">
    <source>
        <dbReference type="EMBL" id="SFE55974.1"/>
    </source>
</evidence>
<dbReference type="GO" id="GO:0010038">
    <property type="term" value="P:response to metal ion"/>
    <property type="evidence" value="ECO:0007669"/>
    <property type="project" value="InterPro"/>
</dbReference>
<sequence>MTALAVFTTIDSEDAARALARRAVTDRRAACVQITAISSVYEWDGVQEDAEWRLLFKTTREGYDALAALILETHSYDEPALWAHEIDAGSEGYLGWIETSVAAPGRP</sequence>
<dbReference type="Proteomes" id="UP000325289">
    <property type="component" value="Unassembled WGS sequence"/>
</dbReference>
<evidence type="ECO:0000313" key="3">
    <source>
        <dbReference type="Proteomes" id="UP000325289"/>
    </source>
</evidence>
<proteinExistence type="inferred from homology"/>
<dbReference type="PANTHER" id="PTHR23419:SF8">
    <property type="entry name" value="FI09726P"/>
    <property type="match status" value="1"/>
</dbReference>